<dbReference type="InterPro" id="IPR020892">
    <property type="entry name" value="Cyclophilin-type_PPIase_CS"/>
</dbReference>
<evidence type="ECO:0000313" key="6">
    <source>
        <dbReference type="EMBL" id="SFR91283.1"/>
    </source>
</evidence>
<comment type="catalytic activity">
    <reaction evidence="4">
        <text>[protein]-peptidylproline (omega=180) = [protein]-peptidylproline (omega=0)</text>
        <dbReference type="Rhea" id="RHEA:16237"/>
        <dbReference type="Rhea" id="RHEA-COMP:10747"/>
        <dbReference type="Rhea" id="RHEA-COMP:10748"/>
        <dbReference type="ChEBI" id="CHEBI:83833"/>
        <dbReference type="ChEBI" id="CHEBI:83834"/>
        <dbReference type="EC" id="5.2.1.8"/>
    </reaction>
</comment>
<evidence type="ECO:0000259" key="5">
    <source>
        <dbReference type="PROSITE" id="PS50072"/>
    </source>
</evidence>
<dbReference type="InterPro" id="IPR029000">
    <property type="entry name" value="Cyclophilin-like_dom_sf"/>
</dbReference>
<dbReference type="PRINTS" id="PR00153">
    <property type="entry name" value="CSAPPISMRASE"/>
</dbReference>
<dbReference type="EC" id="5.2.1.8" evidence="4"/>
<dbReference type="STRING" id="440514.SAMN04488010_3731"/>
<keyword evidence="7" id="KW-1185">Reference proteome</keyword>
<dbReference type="SUPFAM" id="SSF50891">
    <property type="entry name" value="Cyclophilin-like"/>
    <property type="match status" value="1"/>
</dbReference>
<evidence type="ECO:0000256" key="4">
    <source>
        <dbReference type="RuleBase" id="RU363019"/>
    </source>
</evidence>
<dbReference type="Proteomes" id="UP000199462">
    <property type="component" value="Unassembled WGS sequence"/>
</dbReference>
<organism evidence="6 7">
    <name type="scientific">Maribacter stanieri</name>
    <dbReference type="NCBI Taxonomy" id="440514"/>
    <lineage>
        <taxon>Bacteria</taxon>
        <taxon>Pseudomonadati</taxon>
        <taxon>Bacteroidota</taxon>
        <taxon>Flavobacteriia</taxon>
        <taxon>Flavobacteriales</taxon>
        <taxon>Flavobacteriaceae</taxon>
        <taxon>Maribacter</taxon>
    </lineage>
</organism>
<dbReference type="InterPro" id="IPR002130">
    <property type="entry name" value="Cyclophilin-type_PPIase_dom"/>
</dbReference>
<evidence type="ECO:0000256" key="3">
    <source>
        <dbReference type="ARBA" id="ARBA00023235"/>
    </source>
</evidence>
<protein>
    <recommendedName>
        <fullName evidence="4">Peptidyl-prolyl cis-trans isomerase</fullName>
        <shortName evidence="4">PPIase</shortName>
        <ecNumber evidence="4">5.2.1.8</ecNumber>
    </recommendedName>
</protein>
<gene>
    <name evidence="6" type="ORF">SAMN04488010_3731</name>
</gene>
<feature type="domain" description="PPIase cyclophilin-type" evidence="5">
    <location>
        <begin position="84"/>
        <end position="237"/>
    </location>
</feature>
<evidence type="ECO:0000256" key="2">
    <source>
        <dbReference type="ARBA" id="ARBA00023110"/>
    </source>
</evidence>
<dbReference type="PANTHER" id="PTHR45625">
    <property type="entry name" value="PEPTIDYL-PROLYL CIS-TRANS ISOMERASE-RELATED"/>
    <property type="match status" value="1"/>
</dbReference>
<dbReference type="AlphaFoldDB" id="A0A1I6KJ64"/>
<comment type="similarity">
    <text evidence="1 4">Belongs to the cyclophilin-type PPIase family.</text>
</comment>
<keyword evidence="3 4" id="KW-0413">Isomerase</keyword>
<dbReference type="PROSITE" id="PS50072">
    <property type="entry name" value="CSA_PPIASE_2"/>
    <property type="match status" value="1"/>
</dbReference>
<evidence type="ECO:0000313" key="7">
    <source>
        <dbReference type="Proteomes" id="UP000199462"/>
    </source>
</evidence>
<dbReference type="CDD" id="cd00317">
    <property type="entry name" value="cyclophilin"/>
    <property type="match status" value="1"/>
</dbReference>
<name>A0A1I6KJ64_9FLAO</name>
<reference evidence="7" key="1">
    <citation type="submission" date="2016-10" db="EMBL/GenBank/DDBJ databases">
        <authorList>
            <person name="Varghese N."/>
            <person name="Submissions S."/>
        </authorList>
    </citation>
    <scope>NUCLEOTIDE SEQUENCE [LARGE SCALE GENOMIC DNA]</scope>
    <source>
        <strain evidence="7">DSM 19891</strain>
    </source>
</reference>
<dbReference type="GO" id="GO:0006457">
    <property type="term" value="P:protein folding"/>
    <property type="evidence" value="ECO:0007669"/>
    <property type="project" value="InterPro"/>
</dbReference>
<accession>A0A1I6KJ64</accession>
<dbReference type="PROSITE" id="PS00170">
    <property type="entry name" value="CSA_PPIASE_1"/>
    <property type="match status" value="1"/>
</dbReference>
<comment type="function">
    <text evidence="4">PPIases accelerate the folding of proteins. It catalyzes the cis-trans isomerization of proline imidic peptide bonds in oligopeptides.</text>
</comment>
<proteinExistence type="inferred from homology"/>
<dbReference type="PROSITE" id="PS51257">
    <property type="entry name" value="PROKAR_LIPOPROTEIN"/>
    <property type="match status" value="1"/>
</dbReference>
<dbReference type="Pfam" id="PF00160">
    <property type="entry name" value="Pro_isomerase"/>
    <property type="match status" value="1"/>
</dbReference>
<dbReference type="PANTHER" id="PTHR45625:SF4">
    <property type="entry name" value="PEPTIDYLPROLYL ISOMERASE DOMAIN AND WD REPEAT-CONTAINING PROTEIN 1"/>
    <property type="match status" value="1"/>
</dbReference>
<sequence length="239" mass="27625">MRLLKYYSYFCAAILALTSCKDTSKKVDDTTTTVEVVIDSTKITENKVGDEKQEETFELNEDNAIDFFFNYEKTLTSNKVKITTNLGSFIVELYDNVPYHRANFIYLTEKGYFDYTQFHRVVKNFIIQGGNSDDERTGKKRTKIGRYLLPPDTRKGHKHHRGTISMPSSEMDNPHMLASPFEFFIVVTDPGSYHLDNEYTPFGRVIEGMDVVDKINNQPVEKGDWPLQNIYIEKAEVLK</sequence>
<dbReference type="GO" id="GO:0003755">
    <property type="term" value="F:peptidyl-prolyl cis-trans isomerase activity"/>
    <property type="evidence" value="ECO:0007669"/>
    <property type="project" value="UniProtKB-UniRule"/>
</dbReference>
<dbReference type="Gene3D" id="2.40.100.10">
    <property type="entry name" value="Cyclophilin-like"/>
    <property type="match status" value="1"/>
</dbReference>
<dbReference type="InterPro" id="IPR044666">
    <property type="entry name" value="Cyclophilin_A-like"/>
</dbReference>
<evidence type="ECO:0000256" key="1">
    <source>
        <dbReference type="ARBA" id="ARBA00007365"/>
    </source>
</evidence>
<keyword evidence="2 4" id="KW-0697">Rotamase</keyword>
<dbReference type="EMBL" id="FOYX01000005">
    <property type="protein sequence ID" value="SFR91283.1"/>
    <property type="molecule type" value="Genomic_DNA"/>
</dbReference>
<dbReference type="RefSeq" id="WP_091905486.1">
    <property type="nucleotide sequence ID" value="NZ_FOYX01000005.1"/>
</dbReference>